<reference evidence="1" key="1">
    <citation type="submission" date="2015-06" db="EMBL/GenBank/DDBJ databases">
        <authorList>
            <person name="Joergensen T."/>
        </authorList>
    </citation>
    <scope>NUCLEOTIDE SEQUENCE</scope>
    <source>
        <strain evidence="1">RGFK1187</strain>
    </source>
</reference>
<dbReference type="EMBL" id="LN853761">
    <property type="protein sequence ID" value="CRY96634.1"/>
    <property type="molecule type" value="Genomic_DNA"/>
</dbReference>
<organism evidence="1">
    <name type="scientific">uncultured prokaryote</name>
    <dbReference type="NCBI Taxonomy" id="198431"/>
    <lineage>
        <taxon>unclassified sequences</taxon>
        <taxon>environmental samples</taxon>
    </lineage>
</organism>
<proteinExistence type="predicted"/>
<sequence length="218" mass="22889">MGIHNKIILAGAIGTEERWSVNLSYGAADTVTAISGQDSLQGWADGIADVLVDTSFTALTVPLWACLSGSGVLQTITAQYMGPDGKVAAQAVTNVSKVGTSGLSKPYPTSVVCSLGTGLPGASKRGRFYWPGLGCTIGNNGRLQGDTHPESLVTGFRALLSYISTASDVEPPMVPVVYSPTLGTYEPVVTLRVGDVPDLQSRRRDTMQENYSSLAYAQ</sequence>
<evidence type="ECO:0000313" key="1">
    <source>
        <dbReference type="EMBL" id="CRY96634.1"/>
    </source>
</evidence>
<dbReference type="AlphaFoldDB" id="A0A0H5Q5E6"/>
<name>A0A0H5Q5E6_9ZZZZ</name>
<accession>A0A0H5Q5E6</accession>
<protein>
    <submittedName>
        <fullName evidence="1">Uncharacterized protein</fullName>
    </submittedName>
</protein>
<reference evidence="1" key="2">
    <citation type="submission" date="2015-07" db="EMBL/GenBank/DDBJ databases">
        <title>Plasmids, circular viruses and viroids from rat gut.</title>
        <authorList>
            <person name="Jorgensen T.J."/>
            <person name="Hansen M.A."/>
            <person name="Xu Z."/>
            <person name="Tabak M.A."/>
            <person name="Sorensen S.J."/>
            <person name="Hansen L.H."/>
        </authorList>
    </citation>
    <scope>NUCLEOTIDE SEQUENCE</scope>
    <source>
        <strain evidence="1">RGFK1187</strain>
    </source>
</reference>